<feature type="domain" description="Alcohol dehydrogenase-like N-terminal" evidence="3">
    <location>
        <begin position="23"/>
        <end position="131"/>
    </location>
</feature>
<dbReference type="Gene3D" id="3.40.50.720">
    <property type="entry name" value="NAD(P)-binding Rossmann-like Domain"/>
    <property type="match status" value="1"/>
</dbReference>
<keyword evidence="6" id="KW-1185">Reference proteome</keyword>
<organism evidence="5 7">
    <name type="scientific">Draconibacterium orientale</name>
    <dbReference type="NCBI Taxonomy" id="1168034"/>
    <lineage>
        <taxon>Bacteria</taxon>
        <taxon>Pseudomonadati</taxon>
        <taxon>Bacteroidota</taxon>
        <taxon>Bacteroidia</taxon>
        <taxon>Marinilabiliales</taxon>
        <taxon>Prolixibacteraceae</taxon>
        <taxon>Draconibacterium</taxon>
    </lineage>
</organism>
<dbReference type="Proteomes" id="UP000181981">
    <property type="component" value="Unassembled WGS sequence"/>
</dbReference>
<evidence type="ECO:0000313" key="4">
    <source>
        <dbReference type="EMBL" id="AHW60564.1"/>
    </source>
</evidence>
<dbReference type="EMBL" id="CP007451">
    <property type="protein sequence ID" value="AHW60564.1"/>
    <property type="molecule type" value="Genomic_DNA"/>
</dbReference>
<dbReference type="HOGENOM" id="CLU_026673_11_0_10"/>
<dbReference type="OrthoDB" id="9787435at2"/>
<gene>
    <name evidence="4" type="ORF">FH5T_15490</name>
    <name evidence="5" type="ORF">SAMN05444285_10519</name>
</gene>
<name>X5DHJ2_9BACT</name>
<dbReference type="PANTHER" id="PTHR43401">
    <property type="entry name" value="L-THREONINE 3-DEHYDROGENASE"/>
    <property type="match status" value="1"/>
</dbReference>
<dbReference type="RefSeq" id="WP_038560346.1">
    <property type="nucleotide sequence ID" value="NZ_FOHT01000005.1"/>
</dbReference>
<dbReference type="KEGG" id="dori:FH5T_15490"/>
<dbReference type="CDD" id="cd08261">
    <property type="entry name" value="Zn_ADH7"/>
    <property type="match status" value="1"/>
</dbReference>
<dbReference type="PANTHER" id="PTHR43401:SF2">
    <property type="entry name" value="L-THREONINE 3-DEHYDROGENASE"/>
    <property type="match status" value="1"/>
</dbReference>
<feature type="domain" description="Alcohol dehydrogenase-like C-terminal" evidence="2">
    <location>
        <begin position="172"/>
        <end position="297"/>
    </location>
</feature>
<dbReference type="Gene3D" id="3.90.180.10">
    <property type="entry name" value="Medium-chain alcohol dehydrogenases, catalytic domain"/>
    <property type="match status" value="1"/>
</dbReference>
<dbReference type="InterPro" id="IPR036291">
    <property type="entry name" value="NAD(P)-bd_dom_sf"/>
</dbReference>
<evidence type="ECO:0000313" key="6">
    <source>
        <dbReference type="Proteomes" id="UP000023772"/>
    </source>
</evidence>
<reference evidence="4 6" key="1">
    <citation type="submission" date="2014-03" db="EMBL/GenBank/DDBJ databases">
        <title>Complete genome sequence of a deeply braunched marine Bacteroidia bacterium Draconibacterium orientale type strain FH5T.</title>
        <authorList>
            <person name="Li X."/>
            <person name="Wang X."/>
            <person name="Xie Z."/>
            <person name="Du Z."/>
            <person name="Chen G."/>
        </authorList>
    </citation>
    <scope>NUCLEOTIDE SEQUENCE [LARGE SCALE GENOMIC DNA]</scope>
    <source>
        <strain evidence="4 6">FH5</strain>
    </source>
</reference>
<dbReference type="InterPro" id="IPR011032">
    <property type="entry name" value="GroES-like_sf"/>
</dbReference>
<protein>
    <submittedName>
        <fullName evidence="5">2-desacetyl-2-hydroxyethyl bacteriochlorophyllide A dehydrogenase</fullName>
    </submittedName>
    <submittedName>
        <fullName evidence="4">Sorbitol dehydrogenase</fullName>
    </submittedName>
</protein>
<dbReference type="EMBL" id="FOHT01000005">
    <property type="protein sequence ID" value="SET03319.1"/>
    <property type="molecule type" value="Genomic_DNA"/>
</dbReference>
<dbReference type="Pfam" id="PF00107">
    <property type="entry name" value="ADH_zinc_N"/>
    <property type="match status" value="1"/>
</dbReference>
<dbReference type="STRING" id="1168034.FH5T_15490"/>
<accession>X5DHJ2</accession>
<dbReference type="eggNOG" id="COG1063">
    <property type="taxonomic scope" value="Bacteria"/>
</dbReference>
<dbReference type="InterPro" id="IPR013154">
    <property type="entry name" value="ADH-like_N"/>
</dbReference>
<evidence type="ECO:0000313" key="5">
    <source>
        <dbReference type="EMBL" id="SET03319.1"/>
    </source>
</evidence>
<dbReference type="AlphaFoldDB" id="X5DHJ2"/>
<dbReference type="Proteomes" id="UP000023772">
    <property type="component" value="Chromosome"/>
</dbReference>
<dbReference type="SUPFAM" id="SSF50129">
    <property type="entry name" value="GroES-like"/>
    <property type="match status" value="1"/>
</dbReference>
<dbReference type="SUPFAM" id="SSF51735">
    <property type="entry name" value="NAD(P)-binding Rossmann-fold domains"/>
    <property type="match status" value="1"/>
</dbReference>
<dbReference type="InterPro" id="IPR013149">
    <property type="entry name" value="ADH-like_C"/>
</dbReference>
<evidence type="ECO:0000259" key="2">
    <source>
        <dbReference type="Pfam" id="PF00107"/>
    </source>
</evidence>
<keyword evidence="1" id="KW-0560">Oxidoreductase</keyword>
<evidence type="ECO:0000256" key="1">
    <source>
        <dbReference type="ARBA" id="ARBA00023002"/>
    </source>
</evidence>
<dbReference type="GO" id="GO:0016491">
    <property type="term" value="F:oxidoreductase activity"/>
    <property type="evidence" value="ECO:0007669"/>
    <property type="project" value="UniProtKB-KW"/>
</dbReference>
<evidence type="ECO:0000313" key="7">
    <source>
        <dbReference type="Proteomes" id="UP000181981"/>
    </source>
</evidence>
<proteinExistence type="predicted"/>
<dbReference type="Pfam" id="PF08240">
    <property type="entry name" value="ADH_N"/>
    <property type="match status" value="1"/>
</dbReference>
<evidence type="ECO:0000259" key="3">
    <source>
        <dbReference type="Pfam" id="PF08240"/>
    </source>
</evidence>
<sequence>MRAIEIITPGEVKIVEREIPQMGKGDVLLKIKYVGFCGSDLSTYLGKNPMVQYPRIPGHEISAVIEKTGDEVPEGFQKGQNVTVVPYTNCGQCTSCKQKRFNACRYNETLGVQRDGAMAEFIAVPWQKVLKDEALTELQLALVEPLTVGFHAIDNGKVTDIDTVLVFGCGMIGSGAIVRAKLRGATVIAVDIDDVKLKIAGQLGADFIINSKENDLHQELQEITNGEGPNVVIEAAGNPVTYRAAIDEVAFAGRVVCIGYAGTEVAFSTKLWVQKELEIMGSRNANPSDFEAVINYLKSSRVDERILISKTVSPEEAPAAMKEWAEAPGKIMKILVQF</sequence>
<dbReference type="InterPro" id="IPR050129">
    <property type="entry name" value="Zn_alcohol_dh"/>
</dbReference>
<reference evidence="5 7" key="2">
    <citation type="submission" date="2016-10" db="EMBL/GenBank/DDBJ databases">
        <authorList>
            <person name="de Groot N.N."/>
        </authorList>
    </citation>
    <scope>NUCLEOTIDE SEQUENCE [LARGE SCALE GENOMIC DNA]</scope>
    <source>
        <strain evidence="5 7">DSM 25947</strain>
    </source>
</reference>